<dbReference type="AlphaFoldDB" id="A0A348AGK2"/>
<accession>A0A348AGK2</accession>
<feature type="transmembrane region" description="Helical" evidence="1">
    <location>
        <begin position="21"/>
        <end position="45"/>
    </location>
</feature>
<evidence type="ECO:0000256" key="1">
    <source>
        <dbReference type="SAM" id="Phobius"/>
    </source>
</evidence>
<sequence>MELWLYMSGSASNARIRKTCFYQFMYAVAYFVGGLKSIGLMNFLFECMYACIIIKVYF</sequence>
<reference evidence="2 3" key="1">
    <citation type="journal article" date="2018" name="Int. J. Syst. Evol. Microbiol.">
        <title>Methylomusa anaerophila gen. nov., sp. nov., an anaerobic methanol-utilizing bacterium isolated from a microbial fuel cell.</title>
        <authorList>
            <person name="Amano N."/>
            <person name="Yamamuro A."/>
            <person name="Miyahara M."/>
            <person name="Kouzuma A."/>
            <person name="Abe T."/>
            <person name="Watanabe K."/>
        </authorList>
    </citation>
    <scope>NUCLEOTIDE SEQUENCE [LARGE SCALE GENOMIC DNA]</scope>
    <source>
        <strain evidence="2 3">MMFC1</strain>
    </source>
</reference>
<name>A0A348AGK2_9FIRM</name>
<keyword evidence="1" id="KW-0812">Transmembrane</keyword>
<organism evidence="2 3">
    <name type="scientific">Methylomusa anaerophila</name>
    <dbReference type="NCBI Taxonomy" id="1930071"/>
    <lineage>
        <taxon>Bacteria</taxon>
        <taxon>Bacillati</taxon>
        <taxon>Bacillota</taxon>
        <taxon>Negativicutes</taxon>
        <taxon>Selenomonadales</taxon>
        <taxon>Sporomusaceae</taxon>
        <taxon>Methylomusa</taxon>
    </lineage>
</organism>
<protein>
    <submittedName>
        <fullName evidence="2">Uncharacterized protein</fullName>
    </submittedName>
</protein>
<keyword evidence="1" id="KW-0472">Membrane</keyword>
<evidence type="ECO:0000313" key="2">
    <source>
        <dbReference type="EMBL" id="BBB90200.1"/>
    </source>
</evidence>
<evidence type="ECO:0000313" key="3">
    <source>
        <dbReference type="Proteomes" id="UP000276437"/>
    </source>
</evidence>
<dbReference type="Proteomes" id="UP000276437">
    <property type="component" value="Chromosome"/>
</dbReference>
<gene>
    <name evidence="2" type="ORF">MAMMFC1_00848</name>
</gene>
<dbReference type="KEGG" id="mana:MAMMFC1_00848"/>
<dbReference type="EMBL" id="AP018449">
    <property type="protein sequence ID" value="BBB90200.1"/>
    <property type="molecule type" value="Genomic_DNA"/>
</dbReference>
<keyword evidence="3" id="KW-1185">Reference proteome</keyword>
<keyword evidence="1" id="KW-1133">Transmembrane helix</keyword>
<proteinExistence type="predicted"/>